<proteinExistence type="predicted"/>
<feature type="compositionally biased region" description="Basic and acidic residues" evidence="1">
    <location>
        <begin position="58"/>
        <end position="83"/>
    </location>
</feature>
<dbReference type="EMBL" id="BGZK01001405">
    <property type="protein sequence ID" value="GBP79221.1"/>
    <property type="molecule type" value="Genomic_DNA"/>
</dbReference>
<organism evidence="2 3">
    <name type="scientific">Eumeta variegata</name>
    <name type="common">Bagworm moth</name>
    <name type="synonym">Eumeta japonica</name>
    <dbReference type="NCBI Taxonomy" id="151549"/>
    <lineage>
        <taxon>Eukaryota</taxon>
        <taxon>Metazoa</taxon>
        <taxon>Ecdysozoa</taxon>
        <taxon>Arthropoda</taxon>
        <taxon>Hexapoda</taxon>
        <taxon>Insecta</taxon>
        <taxon>Pterygota</taxon>
        <taxon>Neoptera</taxon>
        <taxon>Endopterygota</taxon>
        <taxon>Lepidoptera</taxon>
        <taxon>Glossata</taxon>
        <taxon>Ditrysia</taxon>
        <taxon>Tineoidea</taxon>
        <taxon>Psychidae</taxon>
        <taxon>Oiketicinae</taxon>
        <taxon>Eumeta</taxon>
    </lineage>
</organism>
<feature type="compositionally biased region" description="Basic and acidic residues" evidence="1">
    <location>
        <begin position="27"/>
        <end position="36"/>
    </location>
</feature>
<evidence type="ECO:0000313" key="2">
    <source>
        <dbReference type="EMBL" id="GBP79221.1"/>
    </source>
</evidence>
<comment type="caution">
    <text evidence="2">The sequence shown here is derived from an EMBL/GenBank/DDBJ whole genome shotgun (WGS) entry which is preliminary data.</text>
</comment>
<dbReference type="Proteomes" id="UP000299102">
    <property type="component" value="Unassembled WGS sequence"/>
</dbReference>
<accession>A0A4C1YRV4</accession>
<gene>
    <name evidence="2" type="ORF">EVAR_67896_1</name>
</gene>
<evidence type="ECO:0000313" key="3">
    <source>
        <dbReference type="Proteomes" id="UP000299102"/>
    </source>
</evidence>
<protein>
    <submittedName>
        <fullName evidence="2">Uncharacterized protein</fullName>
    </submittedName>
</protein>
<dbReference type="AlphaFoldDB" id="A0A4C1YRV4"/>
<keyword evidence="3" id="KW-1185">Reference proteome</keyword>
<feature type="region of interest" description="Disordered" evidence="1">
    <location>
        <begin position="23"/>
        <end position="98"/>
    </location>
</feature>
<reference evidence="2 3" key="1">
    <citation type="journal article" date="2019" name="Commun. Biol.">
        <title>The bagworm genome reveals a unique fibroin gene that provides high tensile strength.</title>
        <authorList>
            <person name="Kono N."/>
            <person name="Nakamura H."/>
            <person name="Ohtoshi R."/>
            <person name="Tomita M."/>
            <person name="Numata K."/>
            <person name="Arakawa K."/>
        </authorList>
    </citation>
    <scope>NUCLEOTIDE SEQUENCE [LARGE SCALE GENOMIC DNA]</scope>
</reference>
<sequence>MLFPSDEPLNTRGIICKISNQAKFVSAKRDERNEKSRRVRRDTNQVLDAAGAGTKPRRSFDTPDEAKYGQRDNERRQRARAPERGGPGAAADVGTPFL</sequence>
<evidence type="ECO:0000256" key="1">
    <source>
        <dbReference type="SAM" id="MobiDB-lite"/>
    </source>
</evidence>
<name>A0A4C1YRV4_EUMVA</name>